<keyword evidence="1" id="KW-0732">Signal</keyword>
<dbReference type="AlphaFoldDB" id="A0A4V2F0S6"/>
<evidence type="ECO:0000313" key="4">
    <source>
        <dbReference type="Proteomes" id="UP000293874"/>
    </source>
</evidence>
<dbReference type="Pfam" id="PF01833">
    <property type="entry name" value="TIG"/>
    <property type="match status" value="1"/>
</dbReference>
<protein>
    <recommendedName>
        <fullName evidence="2">IPT/TIG domain-containing protein</fullName>
    </recommendedName>
</protein>
<dbReference type="PROSITE" id="PS51257">
    <property type="entry name" value="PROKAR_LIPOPROTEIN"/>
    <property type="match status" value="1"/>
</dbReference>
<dbReference type="Gene3D" id="2.60.40.10">
    <property type="entry name" value="Immunoglobulins"/>
    <property type="match status" value="1"/>
</dbReference>
<dbReference type="EMBL" id="SGXA01000002">
    <property type="protein sequence ID" value="RZS71161.1"/>
    <property type="molecule type" value="Genomic_DNA"/>
</dbReference>
<dbReference type="Proteomes" id="UP000293874">
    <property type="component" value="Unassembled WGS sequence"/>
</dbReference>
<dbReference type="InterPro" id="IPR014756">
    <property type="entry name" value="Ig_E-set"/>
</dbReference>
<evidence type="ECO:0000256" key="1">
    <source>
        <dbReference type="SAM" id="SignalP"/>
    </source>
</evidence>
<organism evidence="3 4">
    <name type="scientific">Pseudobacter ginsenosidimutans</name>
    <dbReference type="NCBI Taxonomy" id="661488"/>
    <lineage>
        <taxon>Bacteria</taxon>
        <taxon>Pseudomonadati</taxon>
        <taxon>Bacteroidota</taxon>
        <taxon>Chitinophagia</taxon>
        <taxon>Chitinophagales</taxon>
        <taxon>Chitinophagaceae</taxon>
        <taxon>Pseudobacter</taxon>
    </lineage>
</organism>
<keyword evidence="4" id="KW-1185">Reference proteome</keyword>
<evidence type="ECO:0000313" key="3">
    <source>
        <dbReference type="EMBL" id="RZS71161.1"/>
    </source>
</evidence>
<dbReference type="InterPro" id="IPR013783">
    <property type="entry name" value="Ig-like_fold"/>
</dbReference>
<dbReference type="SUPFAM" id="SSF81296">
    <property type="entry name" value="E set domains"/>
    <property type="match status" value="1"/>
</dbReference>
<dbReference type="RefSeq" id="WP_130541693.1">
    <property type="nucleotide sequence ID" value="NZ_CP042431.1"/>
</dbReference>
<feature type="signal peptide" evidence="1">
    <location>
        <begin position="1"/>
        <end position="22"/>
    </location>
</feature>
<reference evidence="3 4" key="1">
    <citation type="submission" date="2019-02" db="EMBL/GenBank/DDBJ databases">
        <title>Genomic Encyclopedia of Type Strains, Phase IV (KMG-IV): sequencing the most valuable type-strain genomes for metagenomic binning, comparative biology and taxonomic classification.</title>
        <authorList>
            <person name="Goeker M."/>
        </authorList>
    </citation>
    <scope>NUCLEOTIDE SEQUENCE [LARGE SCALE GENOMIC DNA]</scope>
    <source>
        <strain evidence="3 4">DSM 18116</strain>
    </source>
</reference>
<proteinExistence type="predicted"/>
<evidence type="ECO:0000259" key="2">
    <source>
        <dbReference type="Pfam" id="PF01833"/>
    </source>
</evidence>
<feature type="chain" id="PRO_5020429017" description="IPT/TIG domain-containing protein" evidence="1">
    <location>
        <begin position="23"/>
        <end position="386"/>
    </location>
</feature>
<dbReference type="InterPro" id="IPR002909">
    <property type="entry name" value="IPT_dom"/>
</dbReference>
<gene>
    <name evidence="3" type="ORF">EV199_3062</name>
</gene>
<accession>A0A4V2F0S6</accession>
<sequence length="386" mass="41164">MKKITICLIGVLLAAVFSSCEKDDDPAPVPIAPILKKVIFPGENDVMPGRPATIRGLGFDPSDKVFIEDEQKMTEVQLLSVTDEAMVIMVPADAGGVYTVTIERAGKQTTLDGELKVPFVIVLEDLVMPAMPFAAGATVSIGAEGFEAGDMIQLTAPFYPANKVISIPTSVTPEGISFQLPADAYGANTVIATRGTQRKTILGTIGIQVSVGDEVGGGVVYYTDNNKLHGYIVNKSNTGTPTQQFGPSAAIAYAAGTSKDLGAGKTNTSKLVAKMISFRQNFSNWNGKKTAAELCDELSVTVNGDVYDDWFLPSQQELIEMFRVKSMLGTHGASVPANNYWSSSEGDGDAAGWSAFYVNFYEATQIVSGNSDKEGWQIGIRAIRAF</sequence>
<name>A0A4V2F0S6_9BACT</name>
<comment type="caution">
    <text evidence="3">The sequence shown here is derived from an EMBL/GenBank/DDBJ whole genome shotgun (WGS) entry which is preliminary data.</text>
</comment>
<feature type="domain" description="IPT/TIG" evidence="2">
    <location>
        <begin position="49"/>
        <end position="111"/>
    </location>
</feature>
<dbReference type="OrthoDB" id="9765957at2"/>